<dbReference type="PANTHER" id="PTHR37449">
    <property type="match status" value="1"/>
</dbReference>
<protein>
    <submittedName>
        <fullName evidence="2">Uncharacterized protein</fullName>
    </submittedName>
</protein>
<organism evidence="2 3">
    <name type="scientific">Anopheles christyi</name>
    <dbReference type="NCBI Taxonomy" id="43041"/>
    <lineage>
        <taxon>Eukaryota</taxon>
        <taxon>Metazoa</taxon>
        <taxon>Ecdysozoa</taxon>
        <taxon>Arthropoda</taxon>
        <taxon>Hexapoda</taxon>
        <taxon>Insecta</taxon>
        <taxon>Pterygota</taxon>
        <taxon>Neoptera</taxon>
        <taxon>Endopterygota</taxon>
        <taxon>Diptera</taxon>
        <taxon>Nematocera</taxon>
        <taxon>Culicoidea</taxon>
        <taxon>Culicidae</taxon>
        <taxon>Anophelinae</taxon>
        <taxon>Anopheles</taxon>
    </lineage>
</organism>
<dbReference type="VEuPathDB" id="VectorBase:ACHR014022"/>
<dbReference type="AlphaFoldDB" id="A0A182KHQ4"/>
<accession>A0A182KHQ4</accession>
<name>A0A182KHQ4_9DIPT</name>
<dbReference type="Proteomes" id="UP000075881">
    <property type="component" value="Unassembled WGS sequence"/>
</dbReference>
<dbReference type="STRING" id="43041.A0A182KHQ4"/>
<evidence type="ECO:0000256" key="1">
    <source>
        <dbReference type="SAM" id="MobiDB-lite"/>
    </source>
</evidence>
<keyword evidence="3" id="KW-1185">Reference proteome</keyword>
<evidence type="ECO:0000313" key="3">
    <source>
        <dbReference type="Proteomes" id="UP000075881"/>
    </source>
</evidence>
<reference evidence="3" key="1">
    <citation type="submission" date="2013-03" db="EMBL/GenBank/DDBJ databases">
        <title>The Genome Sequence of Anopheles christyi ACHKN1017.</title>
        <authorList>
            <consortium name="The Broad Institute Genomics Platform"/>
            <person name="Neafsey D.E."/>
            <person name="Besansky N."/>
            <person name="Walker B."/>
            <person name="Young S.K."/>
            <person name="Zeng Q."/>
            <person name="Gargeya S."/>
            <person name="Fitzgerald M."/>
            <person name="Haas B."/>
            <person name="Abouelleil A."/>
            <person name="Allen A.W."/>
            <person name="Alvarado L."/>
            <person name="Arachchi H.M."/>
            <person name="Berlin A.M."/>
            <person name="Chapman S.B."/>
            <person name="Gainer-Dewar J."/>
            <person name="Goldberg J."/>
            <person name="Griggs A."/>
            <person name="Gujja S."/>
            <person name="Hansen M."/>
            <person name="Howarth C."/>
            <person name="Imamovic A."/>
            <person name="Ireland A."/>
            <person name="Larimer J."/>
            <person name="McCowan C."/>
            <person name="Murphy C."/>
            <person name="Pearson M."/>
            <person name="Poon T.W."/>
            <person name="Priest M."/>
            <person name="Roberts A."/>
            <person name="Saif S."/>
            <person name="Shea T."/>
            <person name="Sisk P."/>
            <person name="Sykes S."/>
            <person name="Wortman J."/>
            <person name="Nusbaum C."/>
            <person name="Birren B."/>
        </authorList>
    </citation>
    <scope>NUCLEOTIDE SEQUENCE [LARGE SCALE GENOMIC DNA]</scope>
    <source>
        <strain evidence="3">ACHKN1017</strain>
    </source>
</reference>
<feature type="region of interest" description="Disordered" evidence="1">
    <location>
        <begin position="1"/>
        <end position="25"/>
    </location>
</feature>
<reference evidence="2" key="2">
    <citation type="submission" date="2020-05" db="UniProtKB">
        <authorList>
            <consortium name="EnsemblMetazoa"/>
        </authorList>
    </citation>
    <scope>IDENTIFICATION</scope>
    <source>
        <strain evidence="2">ACHKN1017</strain>
    </source>
</reference>
<dbReference type="EnsemblMetazoa" id="ACHR014022-RA">
    <property type="protein sequence ID" value="ACHR014022-PA"/>
    <property type="gene ID" value="ACHR014022"/>
</dbReference>
<sequence length="122" mass="13360">MSRRASSFGGGNSILRSIRPGRSRAGSRMSIRLVAMMTLMFLVASKPSSWFSNSNIVRCTSESPPLPDSIRDEPMESISSMKMMEGACSRAITNSSRTIREPSPINFCTSSDPDTRINVHSV</sequence>
<proteinExistence type="predicted"/>
<evidence type="ECO:0000313" key="2">
    <source>
        <dbReference type="EnsemblMetazoa" id="ACHR014022-PA"/>
    </source>
</evidence>
<dbReference type="PANTHER" id="PTHR37449:SF1">
    <property type="entry name" value="OS02G0159950 PROTEIN"/>
    <property type="match status" value="1"/>
</dbReference>